<feature type="transmembrane region" description="Helical" evidence="2">
    <location>
        <begin position="12"/>
        <end position="38"/>
    </location>
</feature>
<protein>
    <submittedName>
        <fullName evidence="4">2-succinyl-6-hydroxy-2, 4-cyclohexadiene-1-carboxylate synthase</fullName>
        <ecNumber evidence="4">4.2.99.20</ecNumber>
    </submittedName>
</protein>
<dbReference type="InterPro" id="IPR029058">
    <property type="entry name" value="AB_hydrolase_fold"/>
</dbReference>
<dbReference type="EC" id="4.2.99.20" evidence="4"/>
<dbReference type="PANTHER" id="PTHR43798:SF31">
    <property type="entry name" value="AB HYDROLASE SUPERFAMILY PROTEIN YCLE"/>
    <property type="match status" value="1"/>
</dbReference>
<dbReference type="GO" id="GO:0070205">
    <property type="term" value="F:2-succinyl-6-hydroxy-2,4-cyclohexadiene-1-carboxylate synthase activity"/>
    <property type="evidence" value="ECO:0007669"/>
    <property type="project" value="UniProtKB-EC"/>
</dbReference>
<dbReference type="GO" id="GO:0016020">
    <property type="term" value="C:membrane"/>
    <property type="evidence" value="ECO:0007669"/>
    <property type="project" value="TreeGrafter"/>
</dbReference>
<dbReference type="RefSeq" id="WP_420038633.1">
    <property type="nucleotide sequence ID" value="NZ_CP128986.1"/>
</dbReference>
<name>A0AA97GUK5_9ACTN</name>
<dbReference type="InterPro" id="IPR022742">
    <property type="entry name" value="Hydrolase_4"/>
</dbReference>
<dbReference type="GO" id="GO:0016787">
    <property type="term" value="F:hydrolase activity"/>
    <property type="evidence" value="ECO:0007669"/>
    <property type="project" value="UniProtKB-KW"/>
</dbReference>
<evidence type="ECO:0000256" key="2">
    <source>
        <dbReference type="SAM" id="Phobius"/>
    </source>
</evidence>
<keyword evidence="2" id="KW-0812">Transmembrane</keyword>
<organism evidence="4">
    <name type="scientific">Gordonia sp. MP11Mi</name>
    <dbReference type="NCBI Taxonomy" id="3022769"/>
    <lineage>
        <taxon>Bacteria</taxon>
        <taxon>Bacillati</taxon>
        <taxon>Actinomycetota</taxon>
        <taxon>Actinomycetes</taxon>
        <taxon>Mycobacteriales</taxon>
        <taxon>Gordoniaceae</taxon>
        <taxon>Gordonia</taxon>
    </lineage>
</organism>
<dbReference type="InterPro" id="IPR050266">
    <property type="entry name" value="AB_hydrolase_sf"/>
</dbReference>
<dbReference type="AlphaFoldDB" id="A0AA97GUK5"/>
<evidence type="ECO:0000313" key="4">
    <source>
        <dbReference type="EMBL" id="WOC12761.1"/>
    </source>
</evidence>
<reference evidence="4" key="1">
    <citation type="submission" date="2023-06" db="EMBL/GenBank/DDBJ databases">
        <title>Gordonia sp. nov. and Pseudochrobactrum sp. nov., two species isolated from the burying beetle Nicrophorus vespilloides.</title>
        <authorList>
            <person name="Poehlein A."/>
            <person name="Guzman J."/>
            <person name="Daniel R."/>
            <person name="Vilcinskas A."/>
        </authorList>
    </citation>
    <scope>NUCLEOTIDE SEQUENCE</scope>
    <source>
        <strain evidence="4">MP11Mi</strain>
    </source>
</reference>
<dbReference type="EMBL" id="CP128986">
    <property type="protein sequence ID" value="WOC12761.1"/>
    <property type="molecule type" value="Genomic_DNA"/>
</dbReference>
<dbReference type="SUPFAM" id="SSF53474">
    <property type="entry name" value="alpha/beta-Hydrolases"/>
    <property type="match status" value="1"/>
</dbReference>
<dbReference type="PANTHER" id="PTHR43798">
    <property type="entry name" value="MONOACYLGLYCEROL LIPASE"/>
    <property type="match status" value="1"/>
</dbReference>
<dbReference type="Pfam" id="PF12146">
    <property type="entry name" value="Hydrolase_4"/>
    <property type="match status" value="1"/>
</dbReference>
<keyword evidence="4" id="KW-0456">Lyase</keyword>
<feature type="domain" description="Serine aminopeptidase S33" evidence="3">
    <location>
        <begin position="86"/>
        <end position="337"/>
    </location>
</feature>
<evidence type="ECO:0000259" key="3">
    <source>
        <dbReference type="Pfam" id="PF12146"/>
    </source>
</evidence>
<accession>A0AA97GUK5</accession>
<evidence type="ECO:0000256" key="1">
    <source>
        <dbReference type="ARBA" id="ARBA00022801"/>
    </source>
</evidence>
<proteinExistence type="predicted"/>
<keyword evidence="2" id="KW-0472">Membrane</keyword>
<sequence>MGDTRHGWRRGVRTLAAAGAIGAGVVGVELAVIVGSLLREAYRYPKPVQDGPDPMLAAPTHTRSSVVAAADGTLLHVVTAGDVDASDEVLVFVHGWTCNTGFWNAQIQHFDGGQAVVAYDQRGHGLSELGKSRPSTEMLGQDLQAVLEEMIPAGKRAVLIGHSMGGMTIMSWAAQFGAGMEEKVSAIVLASTSAFGVVQRQLLIPEDLPAFVHPMEPIVERAFVSTPLPLPTNPVSERITHYIALGPVARQAHVDFSDEQIAACSPSARAAWGAAMYQLDVRAGLAKITVPTAVVVGAQDRLTSPIHSEEMAEVLRANGVLHSITEYPGAGHMAPIERAVPFNRLLDTVLGDVSEAKSS</sequence>
<keyword evidence="2" id="KW-1133">Transmembrane helix</keyword>
<dbReference type="Gene3D" id="3.40.50.1820">
    <property type="entry name" value="alpha/beta hydrolase"/>
    <property type="match status" value="1"/>
</dbReference>
<keyword evidence="1" id="KW-0378">Hydrolase</keyword>
<gene>
    <name evidence="4" type="primary">menH_2</name>
    <name evidence="4" type="ORF">MP11Mi_18520</name>
</gene>